<name>A0ACC0AWE0_CATRO</name>
<dbReference type="EMBL" id="CM044705">
    <property type="protein sequence ID" value="KAI5665185.1"/>
    <property type="molecule type" value="Genomic_DNA"/>
</dbReference>
<dbReference type="Proteomes" id="UP001060085">
    <property type="component" value="Linkage Group LG05"/>
</dbReference>
<gene>
    <name evidence="1" type="ORF">M9H77_24508</name>
</gene>
<protein>
    <submittedName>
        <fullName evidence="1">Uncharacterized protein</fullName>
    </submittedName>
</protein>
<reference evidence="2" key="1">
    <citation type="journal article" date="2023" name="Nat. Plants">
        <title>Single-cell RNA sequencing provides a high-resolution roadmap for understanding the multicellular compartmentation of specialized metabolism.</title>
        <authorList>
            <person name="Sun S."/>
            <person name="Shen X."/>
            <person name="Li Y."/>
            <person name="Li Y."/>
            <person name="Wang S."/>
            <person name="Li R."/>
            <person name="Zhang H."/>
            <person name="Shen G."/>
            <person name="Guo B."/>
            <person name="Wei J."/>
            <person name="Xu J."/>
            <person name="St-Pierre B."/>
            <person name="Chen S."/>
            <person name="Sun C."/>
        </authorList>
    </citation>
    <scope>NUCLEOTIDE SEQUENCE [LARGE SCALE GENOMIC DNA]</scope>
</reference>
<sequence>MFPASVDKVLTGIAGLRKDPYMNSLVKERIQTLEMELGFMKMFIWFLPRKSLKKHYLRATIGEGKLGIFWCCNVVGLNLDLASSKLLQNIEICKRKIADDYLHLFDFSSEGLGKFSDSYELVPFINCTLSNLRSLLRLKAGAVVSVRNQIKALMNKLRIIRDFVKITERGFYFGFDIQDWAYKIACLSMLYWVDQMEEEASSASHLNSILVDLLQNSYSTEFVDLYIRAVKVSKISPFNISEIGEVVSSIVDFLLPTYFMKILRQELIFLITLLMHPYPIKREMNAKDWNPVVIKAKDVARQIPSLICSLAAAEMNQETQERDILIRVFQEKTEEVKAEVRKFLHALNPQSSRSHSPSRELYFQIRSHFPATNPLGFIGFLFENLGKLKEKSISQDNFLPFAKDQIVTLHKELLSIRPHLKNIQDMQSESVELKDLWMQITNAAYQTEQVIDSCQISDFPIWYKLLCLSDVIEEIKFIKMKVKNIMNNQIYINGLANAKVNSVYAGKRLLLDILRDIIKGEVYNMSQEDLTKKLSKCHEMSEEDLAEKLYQCLKRQRYLIVMDDIWNLTAWNAIKKSFPDDNNGSRILFTSRNTFVCNCHVLRPLNDTEGEELLKKKILTKDGWPSSFSSDIKKVLEVCKGLPLAIVVVAGLLEKVSNDLEQWRQTVQTLNTKLASEGCMDILELSYNNLPDFLKPCFLYLSAAAQNKIFKVRKLIQLWIAEGLVPKSRTKSQEKLGREYLEDLIGKSLVIVNKRSFSSGEIKECRIHDLLLEYCTAKAEEERYFSIKSVPRDIPSSIGNLCNLETFDMVDEKGVRFPSTLWKMKALRNVNVRGGAAIFLYDYDNNEANVSPQLENLDSFSSLYIWNFEYAEKVLKGFPRIRELKLDFSKSWDCRGNCDQFQVLQTLTKLESLYLKYSRRHAAAAAAAAHTCTLQYPRGLKKLTLSEFRRPWSEISSAIGNLPNLEVLKLLDSAIVGKIWDVEDEEFLKLKYLKLSRLQISEWRASSSSFPCLERLVVRNCDSLVEFPSQFEDILTLKMIQFHGCPRSLLTSAHTICKRQHDMANEDLQVLHDYS</sequence>
<keyword evidence="2" id="KW-1185">Reference proteome</keyword>
<comment type="caution">
    <text evidence="1">The sequence shown here is derived from an EMBL/GenBank/DDBJ whole genome shotgun (WGS) entry which is preliminary data.</text>
</comment>
<organism evidence="1 2">
    <name type="scientific">Catharanthus roseus</name>
    <name type="common">Madagascar periwinkle</name>
    <name type="synonym">Vinca rosea</name>
    <dbReference type="NCBI Taxonomy" id="4058"/>
    <lineage>
        <taxon>Eukaryota</taxon>
        <taxon>Viridiplantae</taxon>
        <taxon>Streptophyta</taxon>
        <taxon>Embryophyta</taxon>
        <taxon>Tracheophyta</taxon>
        <taxon>Spermatophyta</taxon>
        <taxon>Magnoliopsida</taxon>
        <taxon>eudicotyledons</taxon>
        <taxon>Gunneridae</taxon>
        <taxon>Pentapetalae</taxon>
        <taxon>asterids</taxon>
        <taxon>lamiids</taxon>
        <taxon>Gentianales</taxon>
        <taxon>Apocynaceae</taxon>
        <taxon>Rauvolfioideae</taxon>
        <taxon>Vinceae</taxon>
        <taxon>Catharanthinae</taxon>
        <taxon>Catharanthus</taxon>
    </lineage>
</organism>
<evidence type="ECO:0000313" key="2">
    <source>
        <dbReference type="Proteomes" id="UP001060085"/>
    </source>
</evidence>
<evidence type="ECO:0000313" key="1">
    <source>
        <dbReference type="EMBL" id="KAI5665185.1"/>
    </source>
</evidence>
<accession>A0ACC0AWE0</accession>
<proteinExistence type="predicted"/>